<dbReference type="InterPro" id="IPR001611">
    <property type="entry name" value="Leu-rich_rpt"/>
</dbReference>
<dbReference type="SUPFAM" id="SSF56112">
    <property type="entry name" value="Protein kinase-like (PK-like)"/>
    <property type="match status" value="1"/>
</dbReference>
<dbReference type="Proteomes" id="UP000250235">
    <property type="component" value="Unassembled WGS sequence"/>
</dbReference>
<dbReference type="InterPro" id="IPR011009">
    <property type="entry name" value="Kinase-like_dom_sf"/>
</dbReference>
<comment type="subcellular location">
    <subcellularLocation>
        <location evidence="1">Membrane</location>
    </subcellularLocation>
</comment>
<accession>A0A2Z7C623</accession>
<keyword evidence="12" id="KW-1185">Reference proteome</keyword>
<reference evidence="11 12" key="1">
    <citation type="journal article" date="2015" name="Proc. Natl. Acad. Sci. U.S.A.">
        <title>The resurrection genome of Boea hygrometrica: A blueprint for survival of dehydration.</title>
        <authorList>
            <person name="Xiao L."/>
            <person name="Yang G."/>
            <person name="Zhang L."/>
            <person name="Yang X."/>
            <person name="Zhao S."/>
            <person name="Ji Z."/>
            <person name="Zhou Q."/>
            <person name="Hu M."/>
            <person name="Wang Y."/>
            <person name="Chen M."/>
            <person name="Xu Y."/>
            <person name="Jin H."/>
            <person name="Xiao X."/>
            <person name="Hu G."/>
            <person name="Bao F."/>
            <person name="Hu Y."/>
            <person name="Wan P."/>
            <person name="Li L."/>
            <person name="Deng X."/>
            <person name="Kuang T."/>
            <person name="Xiang C."/>
            <person name="Zhu J.K."/>
            <person name="Oliver M.J."/>
            <person name="He Y."/>
        </authorList>
    </citation>
    <scope>NUCLEOTIDE SEQUENCE [LARGE SCALE GENOMIC DNA]</scope>
    <source>
        <strain evidence="12">cv. XS01</strain>
    </source>
</reference>
<proteinExistence type="predicted"/>
<dbReference type="GO" id="GO:0005524">
    <property type="term" value="F:ATP binding"/>
    <property type="evidence" value="ECO:0007669"/>
    <property type="project" value="InterPro"/>
</dbReference>
<feature type="domain" description="Protein kinase" evidence="10">
    <location>
        <begin position="327"/>
        <end position="595"/>
    </location>
</feature>
<dbReference type="Pfam" id="PF07714">
    <property type="entry name" value="PK_Tyr_Ser-Thr"/>
    <property type="match status" value="1"/>
</dbReference>
<dbReference type="PANTHER" id="PTHR48007">
    <property type="entry name" value="LEUCINE-RICH REPEAT RECEPTOR-LIKE PROTEIN KINASE PXC1"/>
    <property type="match status" value="1"/>
</dbReference>
<evidence type="ECO:0000256" key="5">
    <source>
        <dbReference type="ARBA" id="ARBA00022737"/>
    </source>
</evidence>
<dbReference type="Pfam" id="PF08263">
    <property type="entry name" value="LRRNT_2"/>
    <property type="match status" value="1"/>
</dbReference>
<dbReference type="Gene3D" id="3.30.200.20">
    <property type="entry name" value="Phosphorylase Kinase, domain 1"/>
    <property type="match status" value="1"/>
</dbReference>
<feature type="transmembrane region" description="Helical" evidence="9">
    <location>
        <begin position="232"/>
        <end position="253"/>
    </location>
</feature>
<keyword evidence="7 9" id="KW-0472">Membrane</keyword>
<dbReference type="OrthoDB" id="69842at2759"/>
<dbReference type="PROSITE" id="PS50011">
    <property type="entry name" value="PROTEIN_KINASE_DOM"/>
    <property type="match status" value="1"/>
</dbReference>
<dbReference type="EMBL" id="KV000901">
    <property type="protein sequence ID" value="KZV39695.1"/>
    <property type="molecule type" value="Genomic_DNA"/>
</dbReference>
<evidence type="ECO:0000256" key="2">
    <source>
        <dbReference type="ARBA" id="ARBA00022614"/>
    </source>
</evidence>
<dbReference type="InterPro" id="IPR032675">
    <property type="entry name" value="LRR_dom_sf"/>
</dbReference>
<gene>
    <name evidence="11" type="ORF">F511_22720</name>
</gene>
<dbReference type="AlphaFoldDB" id="A0A2Z7C623"/>
<keyword evidence="2" id="KW-0433">Leucine-rich repeat</keyword>
<dbReference type="SMART" id="SM00220">
    <property type="entry name" value="S_TKc"/>
    <property type="match status" value="1"/>
</dbReference>
<evidence type="ECO:0000256" key="6">
    <source>
        <dbReference type="ARBA" id="ARBA00022989"/>
    </source>
</evidence>
<feature type="compositionally biased region" description="Basic and acidic residues" evidence="8">
    <location>
        <begin position="266"/>
        <end position="278"/>
    </location>
</feature>
<feature type="region of interest" description="Disordered" evidence="8">
    <location>
        <begin position="266"/>
        <end position="308"/>
    </location>
</feature>
<evidence type="ECO:0000313" key="11">
    <source>
        <dbReference type="EMBL" id="KZV39695.1"/>
    </source>
</evidence>
<evidence type="ECO:0000259" key="10">
    <source>
        <dbReference type="PROSITE" id="PS50011"/>
    </source>
</evidence>
<dbReference type="InterPro" id="IPR013210">
    <property type="entry name" value="LRR_N_plant-typ"/>
</dbReference>
<keyword evidence="6 9" id="KW-1133">Transmembrane helix</keyword>
<sequence>MANSETAQVRDALVMFLEKLDPQNTHGRENWGWNTSSDPCNGSWRGVTCYTNSQTVRKIVLEELNLTGTLDASSLCVTKALTVLSLSSNSVVGAFPEEISRCSRLTHVYLHRNRFSGNLPTSLSKLSNLKRIDVSDNEFSGEIPNVARISGLLSFLAEDNKLSGGIPEFDFSNLEEFNVSNNNLNGSIPNVGGKFNESSFLGNPGLCGMPLSNACTLLPPARKTGSFRKDHFLYAACAGIGLIIVSLIAFIVIKTRRYNEKKGTVNKGVREDNTHEKLSSTSSESKAAGGKTSEFSVTSHETGKGSSSLVVLSNPTANGLKFEDLLRSPAELIGRGRRGTLYKVIIEDGSTLAVKRIKDWDITRADFMKRMQRIDDVKHPNVMPLVAFYCSRQEKLLVYEFQQNGSLFKLLHGSQNDQLFDWGSRMSIAAKISEAMAFMHESLQACGIAHGNLKSSNILLSDKMEPFISEYGLREVETQDHLDHSEIESFQKNNSITRKNAFKADIYSFGIILLELLTGKLVQNNGCDLARWVNSAMREEWTVEVFDEALISEGVSEEKMMNLLQVALTCMDSLAEARPNMRDIARMINSVQEYEEKSIFSDP</sequence>
<evidence type="ECO:0000256" key="9">
    <source>
        <dbReference type="SAM" id="Phobius"/>
    </source>
</evidence>
<evidence type="ECO:0000256" key="7">
    <source>
        <dbReference type="ARBA" id="ARBA00023136"/>
    </source>
</evidence>
<dbReference type="Gene3D" id="3.80.10.10">
    <property type="entry name" value="Ribonuclease Inhibitor"/>
    <property type="match status" value="3"/>
</dbReference>
<dbReference type="InterPro" id="IPR046959">
    <property type="entry name" value="PRK1-6/SRF4-like"/>
</dbReference>
<keyword evidence="4" id="KW-0732">Signal</keyword>
<feature type="compositionally biased region" description="Polar residues" evidence="8">
    <location>
        <begin position="293"/>
        <end position="308"/>
    </location>
</feature>
<keyword evidence="5" id="KW-0677">Repeat</keyword>
<name>A0A2Z7C623_9LAMI</name>
<keyword evidence="3 9" id="KW-0812">Transmembrane</keyword>
<organism evidence="11 12">
    <name type="scientific">Dorcoceras hygrometricum</name>
    <dbReference type="NCBI Taxonomy" id="472368"/>
    <lineage>
        <taxon>Eukaryota</taxon>
        <taxon>Viridiplantae</taxon>
        <taxon>Streptophyta</taxon>
        <taxon>Embryophyta</taxon>
        <taxon>Tracheophyta</taxon>
        <taxon>Spermatophyta</taxon>
        <taxon>Magnoliopsida</taxon>
        <taxon>eudicotyledons</taxon>
        <taxon>Gunneridae</taxon>
        <taxon>Pentapetalae</taxon>
        <taxon>asterids</taxon>
        <taxon>lamiids</taxon>
        <taxon>Lamiales</taxon>
        <taxon>Gesneriaceae</taxon>
        <taxon>Didymocarpoideae</taxon>
        <taxon>Trichosporeae</taxon>
        <taxon>Loxocarpinae</taxon>
        <taxon>Dorcoceras</taxon>
    </lineage>
</organism>
<dbReference type="GO" id="GO:0004672">
    <property type="term" value="F:protein kinase activity"/>
    <property type="evidence" value="ECO:0007669"/>
    <property type="project" value="InterPro"/>
</dbReference>
<evidence type="ECO:0000256" key="4">
    <source>
        <dbReference type="ARBA" id="ARBA00022729"/>
    </source>
</evidence>
<dbReference type="InterPro" id="IPR001245">
    <property type="entry name" value="Ser-Thr/Tyr_kinase_cat_dom"/>
</dbReference>
<evidence type="ECO:0000256" key="8">
    <source>
        <dbReference type="SAM" id="MobiDB-lite"/>
    </source>
</evidence>
<evidence type="ECO:0000313" key="12">
    <source>
        <dbReference type="Proteomes" id="UP000250235"/>
    </source>
</evidence>
<dbReference type="Gene3D" id="1.10.510.10">
    <property type="entry name" value="Transferase(Phosphotransferase) domain 1"/>
    <property type="match status" value="1"/>
</dbReference>
<dbReference type="Pfam" id="PF00560">
    <property type="entry name" value="LRR_1"/>
    <property type="match status" value="3"/>
</dbReference>
<dbReference type="SUPFAM" id="SSF52058">
    <property type="entry name" value="L domain-like"/>
    <property type="match status" value="1"/>
</dbReference>
<evidence type="ECO:0000256" key="3">
    <source>
        <dbReference type="ARBA" id="ARBA00022692"/>
    </source>
</evidence>
<keyword evidence="11" id="KW-0418">Kinase</keyword>
<evidence type="ECO:0000256" key="1">
    <source>
        <dbReference type="ARBA" id="ARBA00004370"/>
    </source>
</evidence>
<dbReference type="PANTHER" id="PTHR48007:SF79">
    <property type="entry name" value="(WILD MALAYSIAN BANANA) HYPOTHETICAL PROTEIN"/>
    <property type="match status" value="1"/>
</dbReference>
<dbReference type="FunFam" id="3.80.10.10:FF:000400">
    <property type="entry name" value="Nuclear pore complex protein NUP107"/>
    <property type="match status" value="1"/>
</dbReference>
<dbReference type="GO" id="GO:0016020">
    <property type="term" value="C:membrane"/>
    <property type="evidence" value="ECO:0007669"/>
    <property type="project" value="UniProtKB-SubCell"/>
</dbReference>
<protein>
    <submittedName>
        <fullName evidence="11">Leucine-rich repeat protein kinase family protein</fullName>
    </submittedName>
</protein>
<keyword evidence="11" id="KW-0808">Transferase</keyword>
<dbReference type="InterPro" id="IPR000719">
    <property type="entry name" value="Prot_kinase_dom"/>
</dbReference>